<keyword evidence="1" id="KW-0732">Signal</keyword>
<reference evidence="2 3" key="1">
    <citation type="submission" date="2019-07" db="EMBL/GenBank/DDBJ databases">
        <authorList>
            <person name="Huq M.A."/>
        </authorList>
    </citation>
    <scope>NUCLEOTIDE SEQUENCE [LARGE SCALE GENOMIC DNA]</scope>
    <source>
        <strain evidence="2 3">MAH-19</strain>
    </source>
</reference>
<keyword evidence="3" id="KW-1185">Reference proteome</keyword>
<evidence type="ECO:0000256" key="1">
    <source>
        <dbReference type="SAM" id="SignalP"/>
    </source>
</evidence>
<protein>
    <recommendedName>
        <fullName evidence="4">DUF4412 domain-containing protein</fullName>
    </recommendedName>
</protein>
<gene>
    <name evidence="2" type="ORF">FO440_04430</name>
</gene>
<proteinExistence type="predicted"/>
<evidence type="ECO:0000313" key="3">
    <source>
        <dbReference type="Proteomes" id="UP000318733"/>
    </source>
</evidence>
<evidence type="ECO:0000313" key="2">
    <source>
        <dbReference type="EMBL" id="TSJ43443.1"/>
    </source>
</evidence>
<feature type="chain" id="PRO_5022184489" description="DUF4412 domain-containing protein" evidence="1">
    <location>
        <begin position="20"/>
        <end position="286"/>
    </location>
</feature>
<dbReference type="EMBL" id="VLPK01000001">
    <property type="protein sequence ID" value="TSJ43443.1"/>
    <property type="molecule type" value="Genomic_DNA"/>
</dbReference>
<name>A0A556MU73_9SPHI</name>
<accession>A0A556MU73</accession>
<dbReference type="RefSeq" id="WP_144247009.1">
    <property type="nucleotide sequence ID" value="NZ_VLPK01000001.1"/>
</dbReference>
<dbReference type="OrthoDB" id="1376102at2"/>
<sequence>MKKFTYLAALMLFSVTVNAQKSILFKFRYLPAHTYKSNIKMDMDMHMDMKNDSSAAGNSPVSQPVDMKMDALTAVEIKTGALKQNKTFPFTMTHGDVHSVMVMNGKETPTPKNPMVGKSIYGQCTADGKLHIDSMSFKGMPEQFKAVMTEMMNKAQGQIKFPEKPLAIGQTFTQEIPFSMPAGGIKIDMKIKTIYKLIAVKDNLAYFDTDMSLGFDLDSEKNGTKITGKGTGKGTGKLTFSLVKSYPVAMASNFTMQYTMNVKTMSIAANMKMVSDVKNNISTNLK</sequence>
<comment type="caution">
    <text evidence="2">The sequence shown here is derived from an EMBL/GenBank/DDBJ whole genome shotgun (WGS) entry which is preliminary data.</text>
</comment>
<organism evidence="2 3">
    <name type="scientific">Mucilaginibacter corticis</name>
    <dbReference type="NCBI Taxonomy" id="2597670"/>
    <lineage>
        <taxon>Bacteria</taxon>
        <taxon>Pseudomonadati</taxon>
        <taxon>Bacteroidota</taxon>
        <taxon>Sphingobacteriia</taxon>
        <taxon>Sphingobacteriales</taxon>
        <taxon>Sphingobacteriaceae</taxon>
        <taxon>Mucilaginibacter</taxon>
    </lineage>
</organism>
<feature type="signal peptide" evidence="1">
    <location>
        <begin position="1"/>
        <end position="19"/>
    </location>
</feature>
<dbReference type="AlphaFoldDB" id="A0A556MU73"/>
<evidence type="ECO:0008006" key="4">
    <source>
        <dbReference type="Google" id="ProtNLM"/>
    </source>
</evidence>
<dbReference type="Proteomes" id="UP000318733">
    <property type="component" value="Unassembled WGS sequence"/>
</dbReference>